<evidence type="ECO:0000313" key="5">
    <source>
        <dbReference type="EMBL" id="HED31617.1"/>
    </source>
</evidence>
<feature type="domain" description="Alcohol dehydrogenase iron-type/glycerol dehydrogenase GldA" evidence="3">
    <location>
        <begin position="7"/>
        <end position="175"/>
    </location>
</feature>
<feature type="domain" description="Fe-containing alcohol dehydrogenase-like C-terminal" evidence="4">
    <location>
        <begin position="187"/>
        <end position="372"/>
    </location>
</feature>
<protein>
    <submittedName>
        <fullName evidence="5">Iron-containing alcohol dehydrogenase</fullName>
    </submittedName>
</protein>
<dbReference type="AlphaFoldDB" id="A0A831SN57"/>
<dbReference type="Gene3D" id="3.40.50.1970">
    <property type="match status" value="1"/>
</dbReference>
<dbReference type="CDD" id="cd08551">
    <property type="entry name" value="Fe-ADH"/>
    <property type="match status" value="1"/>
</dbReference>
<dbReference type="InterPro" id="IPR056798">
    <property type="entry name" value="ADH_Fe_C"/>
</dbReference>
<dbReference type="PANTHER" id="PTHR11496">
    <property type="entry name" value="ALCOHOL DEHYDROGENASE"/>
    <property type="match status" value="1"/>
</dbReference>
<dbReference type="Pfam" id="PF00465">
    <property type="entry name" value="Fe-ADH"/>
    <property type="match status" value="1"/>
</dbReference>
<organism evidence="5">
    <name type="scientific">Prosthecochloris aestuarii</name>
    <dbReference type="NCBI Taxonomy" id="1102"/>
    <lineage>
        <taxon>Bacteria</taxon>
        <taxon>Pseudomonadati</taxon>
        <taxon>Chlorobiota</taxon>
        <taxon>Chlorobiia</taxon>
        <taxon>Chlorobiales</taxon>
        <taxon>Chlorobiaceae</taxon>
        <taxon>Prosthecochloris</taxon>
    </lineage>
</organism>
<comment type="caution">
    <text evidence="5">The sequence shown here is derived from an EMBL/GenBank/DDBJ whole genome shotgun (WGS) entry which is preliminary data.</text>
</comment>
<dbReference type="Proteomes" id="UP000886335">
    <property type="component" value="Unassembled WGS sequence"/>
</dbReference>
<dbReference type="GO" id="GO:0004022">
    <property type="term" value="F:alcohol dehydrogenase (NAD+) activity"/>
    <property type="evidence" value="ECO:0007669"/>
    <property type="project" value="TreeGrafter"/>
</dbReference>
<dbReference type="EMBL" id="DSBW01000178">
    <property type="protein sequence ID" value="HED31617.1"/>
    <property type="molecule type" value="Genomic_DNA"/>
</dbReference>
<reference evidence="5" key="1">
    <citation type="journal article" date="2020" name="mSystems">
        <title>Genome- and Community-Level Interaction Insights into Carbon Utilization and Element Cycling Functions of Hydrothermarchaeota in Hydrothermal Sediment.</title>
        <authorList>
            <person name="Zhou Z."/>
            <person name="Liu Y."/>
            <person name="Xu W."/>
            <person name="Pan J."/>
            <person name="Luo Z.H."/>
            <person name="Li M."/>
        </authorList>
    </citation>
    <scope>NUCLEOTIDE SEQUENCE [LARGE SCALE GENOMIC DNA]</scope>
    <source>
        <strain evidence="5">SpSt-1181</strain>
    </source>
</reference>
<comment type="similarity">
    <text evidence="1">Belongs to the iron-containing alcohol dehydrogenase family.</text>
</comment>
<dbReference type="PANTHER" id="PTHR11496:SF102">
    <property type="entry name" value="ALCOHOL DEHYDROGENASE 4"/>
    <property type="match status" value="1"/>
</dbReference>
<gene>
    <name evidence="5" type="ORF">ENN50_08090</name>
</gene>
<proteinExistence type="inferred from homology"/>
<dbReference type="SUPFAM" id="SSF56796">
    <property type="entry name" value="Dehydroquinate synthase-like"/>
    <property type="match status" value="1"/>
</dbReference>
<dbReference type="GO" id="GO:0046872">
    <property type="term" value="F:metal ion binding"/>
    <property type="evidence" value="ECO:0007669"/>
    <property type="project" value="InterPro"/>
</dbReference>
<dbReference type="Gene3D" id="1.20.1090.10">
    <property type="entry name" value="Dehydroquinate synthase-like - alpha domain"/>
    <property type="match status" value="1"/>
</dbReference>
<accession>A0A831SN57</accession>
<dbReference type="InterPro" id="IPR039697">
    <property type="entry name" value="Alcohol_dehydrogenase_Fe"/>
</dbReference>
<name>A0A831SN57_PROAE</name>
<sequence length="376" mass="40417">MNFFLTTDLVIEVGSALKLAGFVRDAGFSRPALIYDASLESGTYFRDVMSAFKKDFPDLVVYSDSLGGEPTYAHLEEVAAFFRQCSPDGIVAIGGGSIMDLAKGSALLLANPVEALSLKGFPTGVNPPVGVITVPSILGSGAEVSYNAVFIDEAENRKLGINSRLNFPRKAIVDPQLSMTAPRQSVISSAMDSMVHCIDSFASVRHSDLSRMFSIEGFQRTFSALRQDQLDRAESRIDLALGSVCGTIALMNSGDGPVNGFAYYLGVQRNVPHGLAGAVFLKEVMNWNVEQGFDKYGVLNPMREKLSAHESSLQLLEELGELYRQLEIPSLSAFGYDSGNAADFADAASDALQGSFAGNPVPFDRAAARSVIERLL</sequence>
<evidence type="ECO:0000256" key="2">
    <source>
        <dbReference type="ARBA" id="ARBA00023002"/>
    </source>
</evidence>
<keyword evidence="2" id="KW-0560">Oxidoreductase</keyword>
<evidence type="ECO:0000256" key="1">
    <source>
        <dbReference type="ARBA" id="ARBA00007358"/>
    </source>
</evidence>
<dbReference type="Pfam" id="PF25137">
    <property type="entry name" value="ADH_Fe_C"/>
    <property type="match status" value="1"/>
</dbReference>
<evidence type="ECO:0000259" key="3">
    <source>
        <dbReference type="Pfam" id="PF00465"/>
    </source>
</evidence>
<dbReference type="InterPro" id="IPR001670">
    <property type="entry name" value="ADH_Fe/GldA"/>
</dbReference>
<evidence type="ECO:0000259" key="4">
    <source>
        <dbReference type="Pfam" id="PF25137"/>
    </source>
</evidence>